<evidence type="ECO:0000256" key="1">
    <source>
        <dbReference type="SAM" id="Phobius"/>
    </source>
</evidence>
<dbReference type="RefSeq" id="WP_008615872.1">
    <property type="nucleotide sequence ID" value="NZ_AONQ01000014.1"/>
</dbReference>
<proteinExistence type="predicted"/>
<feature type="transmembrane region" description="Helical" evidence="1">
    <location>
        <begin position="12"/>
        <end position="34"/>
    </location>
</feature>
<dbReference type="InterPro" id="IPR036514">
    <property type="entry name" value="SGNH_hydro_sf"/>
</dbReference>
<keyword evidence="1" id="KW-0472">Membrane</keyword>
<evidence type="ECO:0008006" key="4">
    <source>
        <dbReference type="Google" id="ProtNLM"/>
    </source>
</evidence>
<evidence type="ECO:0000313" key="2">
    <source>
        <dbReference type="EMBL" id="EME70680.1"/>
    </source>
</evidence>
<dbReference type="EMBL" id="AONQ01000014">
    <property type="protein sequence ID" value="EME70680.1"/>
    <property type="molecule type" value="Genomic_DNA"/>
</dbReference>
<dbReference type="Proteomes" id="UP000011744">
    <property type="component" value="Unassembled WGS sequence"/>
</dbReference>
<gene>
    <name evidence="2" type="ORF">H261_07231</name>
</gene>
<dbReference type="Gene3D" id="3.40.50.1110">
    <property type="entry name" value="SGNH hydrolase"/>
    <property type="match status" value="1"/>
</dbReference>
<sequence length="428" mass="47655">MSLERASPAKKFFILCLAALMPFILAEIALQIYYGQKDGNFSERNVKFTHIPYVGYAHKPNSRVKKALFSDRHGFVTNGDDGDRDLTVKPANEFRVFILGGSTVAGSCVPAPSLSITARLETSLKEMFAANKINLVPHVINAGVSAYFSAQESALLDRVITGLAPDYIIMFDGANDFYNSFGEGWSGSDIKGLLRSNYGGDALALYDSYNNMFTFGGLLKQLPIILQDHLALARFTMDNYRRVLNKLTKERARARNILEKGDASVEIPVPTAEERFAPQVDRLERNIRSSLSLTLGWPQMSYAYVLQPIMYEGVPMSTEEQEIFENWDKGAWGKDTGPLKAREKFFGRVGERVTALAKSYASQKQLVFLDMTHAFASKPADVTYACDHVHYTPAGYTVINSVLADKLGPHIMEAARMASRRGELDRKL</sequence>
<dbReference type="OrthoDB" id="8480707at2"/>
<dbReference type="eggNOG" id="COG2755">
    <property type="taxonomic scope" value="Bacteria"/>
</dbReference>
<reference evidence="2 3" key="1">
    <citation type="journal article" date="2014" name="Genome Announc.">
        <title>Draft Genome Sequence of Magnetospirillum sp. Strain SO-1, a Freshwater Magnetotactic Bacterium Isolated from the Ol'khovka River, Russia.</title>
        <authorList>
            <person name="Grouzdev D.S."/>
            <person name="Dziuba M.V."/>
            <person name="Sukhacheva M.S."/>
            <person name="Mardanov A.V."/>
            <person name="Beletskiy A.V."/>
            <person name="Kuznetsov B.B."/>
            <person name="Skryabin K.G."/>
        </authorList>
    </citation>
    <scope>NUCLEOTIDE SEQUENCE [LARGE SCALE GENOMIC DNA]</scope>
    <source>
        <strain evidence="2 3">SO-1</strain>
    </source>
</reference>
<dbReference type="AlphaFoldDB" id="M2Z8N7"/>
<comment type="caution">
    <text evidence="2">The sequence shown here is derived from an EMBL/GenBank/DDBJ whole genome shotgun (WGS) entry which is preliminary data.</text>
</comment>
<organism evidence="2 3">
    <name type="scientific">Paramagnetospirillum caucaseum</name>
    <dbReference type="NCBI Taxonomy" id="1244869"/>
    <lineage>
        <taxon>Bacteria</taxon>
        <taxon>Pseudomonadati</taxon>
        <taxon>Pseudomonadota</taxon>
        <taxon>Alphaproteobacteria</taxon>
        <taxon>Rhodospirillales</taxon>
        <taxon>Magnetospirillaceae</taxon>
        <taxon>Paramagnetospirillum</taxon>
    </lineage>
</organism>
<dbReference type="CDD" id="cd00229">
    <property type="entry name" value="SGNH_hydrolase"/>
    <property type="match status" value="1"/>
</dbReference>
<dbReference type="PATRIC" id="fig|1244869.3.peg.1460"/>
<dbReference type="GO" id="GO:0016788">
    <property type="term" value="F:hydrolase activity, acting on ester bonds"/>
    <property type="evidence" value="ECO:0007669"/>
    <property type="project" value="UniProtKB-ARBA"/>
</dbReference>
<accession>M2Z8N7</accession>
<evidence type="ECO:0000313" key="3">
    <source>
        <dbReference type="Proteomes" id="UP000011744"/>
    </source>
</evidence>
<dbReference type="SUPFAM" id="SSF52266">
    <property type="entry name" value="SGNH hydrolase"/>
    <property type="match status" value="1"/>
</dbReference>
<keyword evidence="1" id="KW-0812">Transmembrane</keyword>
<name>M2Z8N7_9PROT</name>
<protein>
    <recommendedName>
        <fullName evidence="4">SGNH hydrolase-type esterase domain-containing protein</fullName>
    </recommendedName>
</protein>
<keyword evidence="1" id="KW-1133">Transmembrane helix</keyword>
<dbReference type="STRING" id="1244869.H261_07231"/>
<keyword evidence="3" id="KW-1185">Reference proteome</keyword>